<dbReference type="RefSeq" id="WP_101915903.1">
    <property type="nucleotide sequence ID" value="NZ_JAJHTM010000001.1"/>
</dbReference>
<keyword evidence="1" id="KW-0812">Transmembrane</keyword>
<protein>
    <submittedName>
        <fullName evidence="2">Uncharacterized protein</fullName>
    </submittedName>
</protein>
<evidence type="ECO:0000256" key="1">
    <source>
        <dbReference type="SAM" id="Phobius"/>
    </source>
</evidence>
<keyword evidence="1" id="KW-1133">Transmembrane helix</keyword>
<evidence type="ECO:0000313" key="3">
    <source>
        <dbReference type="Proteomes" id="UP000490060"/>
    </source>
</evidence>
<dbReference type="AlphaFoldDB" id="A0A2I2MCJ0"/>
<dbReference type="EMBL" id="OENE01000048">
    <property type="protein sequence ID" value="SOU89827.1"/>
    <property type="molecule type" value="Genomic_DNA"/>
</dbReference>
<keyword evidence="1" id="KW-0472">Membrane</keyword>
<sequence length="228" mass="27084">MSDESQRNLKKIISTTVLSLLFIICVIFESYIFGGIIVFFILINLSFKDNSKKDEDDDTNWHEVNQANKIARQFKNGQIESLIMKLIESHYIIQSTKNFETFKSRYNLFYDKLNEILPIKEGWRFKDAFNDTATKYKLMYHNRNTIAIQKDLENFNESDFFEKHFFNCANLYVLEQNSKIEALKTEKAKQNRKDKLNSKIDEFLAYLSDSFGYSDNDLFFEKIENLKQ</sequence>
<evidence type="ECO:0000313" key="2">
    <source>
        <dbReference type="EMBL" id="SOU89827.1"/>
    </source>
</evidence>
<feature type="transmembrane region" description="Helical" evidence="1">
    <location>
        <begin position="20"/>
        <end position="43"/>
    </location>
</feature>
<gene>
    <name evidence="2" type="ORF">TNO010_520216</name>
</gene>
<accession>A0A2I2MCJ0</accession>
<organism evidence="2 3">
    <name type="scientific">Tenacibaculum finnmarkense genomovar ulcerans</name>
    <dbReference type="NCBI Taxonomy" id="2781388"/>
    <lineage>
        <taxon>Bacteria</taxon>
        <taxon>Pseudomonadati</taxon>
        <taxon>Bacteroidota</taxon>
        <taxon>Flavobacteriia</taxon>
        <taxon>Flavobacteriales</taxon>
        <taxon>Flavobacteriaceae</taxon>
        <taxon>Tenacibaculum</taxon>
        <taxon>Tenacibaculum finnmarkense</taxon>
    </lineage>
</organism>
<reference evidence="2 3" key="1">
    <citation type="submission" date="2017-11" db="EMBL/GenBank/DDBJ databases">
        <authorList>
            <person name="Duchaud E."/>
        </authorList>
    </citation>
    <scope>NUCLEOTIDE SEQUENCE [LARGE SCALE GENOMIC DNA]</scope>
    <source>
        <strain evidence="2 3">TNO010</strain>
    </source>
</reference>
<dbReference type="Proteomes" id="UP000490060">
    <property type="component" value="Unassembled WGS sequence"/>
</dbReference>
<name>A0A2I2MCJ0_9FLAO</name>
<proteinExistence type="predicted"/>